<dbReference type="RefSeq" id="WP_116574062.1">
    <property type="nucleotide sequence ID" value="NZ_QDGZ01000010.1"/>
</dbReference>
<proteinExistence type="predicted"/>
<protein>
    <recommendedName>
        <fullName evidence="1">Calcineurin-like phosphoesterase C-terminal domain-containing protein</fullName>
    </recommendedName>
</protein>
<keyword evidence="3" id="KW-1185">Reference proteome</keyword>
<feature type="domain" description="Calcineurin-like phosphoesterase C-terminal" evidence="1">
    <location>
        <begin position="13"/>
        <end position="59"/>
    </location>
</feature>
<dbReference type="Pfam" id="PF16370">
    <property type="entry name" value="MetallophosC"/>
    <property type="match status" value="1"/>
</dbReference>
<dbReference type="InterPro" id="IPR032288">
    <property type="entry name" value="Metallophos_C"/>
</dbReference>
<gene>
    <name evidence="2" type="ORF">DDE18_20225</name>
</gene>
<accession>A0A2T8F603</accession>
<evidence type="ECO:0000259" key="1">
    <source>
        <dbReference type="Pfam" id="PF16370"/>
    </source>
</evidence>
<dbReference type="EMBL" id="QDGZ01000010">
    <property type="protein sequence ID" value="PVG81136.1"/>
    <property type="molecule type" value="Genomic_DNA"/>
</dbReference>
<dbReference type="OrthoDB" id="256225at2"/>
<sequence length="71" mass="8188">MTRPHPDAYIRTLRENLSGAQRPVNPEPSSHIWTLPIPHHLRPGLHMVTVRSVDPYGRTSIATQRFEIREP</sequence>
<evidence type="ECO:0000313" key="3">
    <source>
        <dbReference type="Proteomes" id="UP000246018"/>
    </source>
</evidence>
<dbReference type="Proteomes" id="UP000246018">
    <property type="component" value="Unassembled WGS sequence"/>
</dbReference>
<name>A0A2T8F603_9ACTN</name>
<comment type="caution">
    <text evidence="2">The sequence shown here is derived from an EMBL/GenBank/DDBJ whole genome shotgun (WGS) entry which is preliminary data.</text>
</comment>
<evidence type="ECO:0000313" key="2">
    <source>
        <dbReference type="EMBL" id="PVG81136.1"/>
    </source>
</evidence>
<organism evidence="2 3">
    <name type="scientific">Nocardioides gansuensis</name>
    <dbReference type="NCBI Taxonomy" id="2138300"/>
    <lineage>
        <taxon>Bacteria</taxon>
        <taxon>Bacillati</taxon>
        <taxon>Actinomycetota</taxon>
        <taxon>Actinomycetes</taxon>
        <taxon>Propionibacteriales</taxon>
        <taxon>Nocardioidaceae</taxon>
        <taxon>Nocardioides</taxon>
    </lineage>
</organism>
<reference evidence="2 3" key="1">
    <citation type="submission" date="2018-04" db="EMBL/GenBank/DDBJ databases">
        <title>Genome of Nocardioides gansuensis WSJ-1.</title>
        <authorList>
            <person name="Wu S."/>
            <person name="Wang G."/>
        </authorList>
    </citation>
    <scope>NUCLEOTIDE SEQUENCE [LARGE SCALE GENOMIC DNA]</scope>
    <source>
        <strain evidence="2 3">WSJ-1</strain>
    </source>
</reference>
<dbReference type="AlphaFoldDB" id="A0A2T8F603"/>